<dbReference type="SUPFAM" id="SSF54001">
    <property type="entry name" value="Cysteine proteinases"/>
    <property type="match status" value="1"/>
</dbReference>
<evidence type="ECO:0000313" key="4">
    <source>
        <dbReference type="Proteomes" id="UP000184280"/>
    </source>
</evidence>
<dbReference type="Pfam" id="PF01841">
    <property type="entry name" value="Transglut_core"/>
    <property type="match status" value="1"/>
</dbReference>
<feature type="signal peptide" evidence="1">
    <location>
        <begin position="1"/>
        <end position="21"/>
    </location>
</feature>
<evidence type="ECO:0000256" key="1">
    <source>
        <dbReference type="SAM" id="SignalP"/>
    </source>
</evidence>
<dbReference type="OrthoDB" id="9787782at2"/>
<sequence>MYKTLTIFTILLSAMCLSASAQTRDSYVDYLYQFMPQPDKTDYSREFYQQNVALSLKARTEMPWGKTIPEREFRHFVVPVRVNNENLDNSREVFYKALKPRVEKLSMQEAILEVNHWCHEHVTYRPSDGRTSSPLATLRTAYGRCGEQSTFTVAALRAVGIPARQVYTPRWAHTDDNHAWVEAWADGKWYFLGACEPEPVLNLGWFNESASRGMLMHTKAFGNYDGPEEVMSQTPCYTEINVVDNYAPTAQVNVQVVNAKGKPVSGARVEFKLYNYAEFYTVANKTTDKLGHASLTAGKGDMLLWVSKGGLVATRKVSFGKDKQVKIVLNSKELPDLVDLDIVPPPVSGQLPLVTAEQRAENNRRSAYEDSIRHAYEATMPVEDWRGNHRTIQQFLDEAPNKLMAEKLLGVLAKKDLRDIELAVLKDNQVAAVDTSDIYLKYVLCPRVELEWLTPYKAFFREHMGSIKSPAQLEAWCNQNIRIDNNHNPQGLRMQPMSVYREKLTDDLGRNIFFVSVARSLGMPARINEVNGKPQYYADGRWVDVFAKAQNAKQGNTAKLKLDYKLSAHNDNPKYYIHFTLSKVVDGQLQLQTFPEEATQQDFVNGQELDKGEYILTTGVRMASGKVLARMQRFTLNGDTTISYALRENQEDVQVIGSLNAEDLYRELTVDNGQLTVKDAKSLLSTTGRGYYVLAIVAPNQEPTNHAMRDISVYKQQFEEWGRKMIFLFQNDDEAQRFNFAEFDKLPNTVVWGTDVEGKIKQEVWQQMKLTTPSLPVFLICDSFNRVVFVQQGYTINLGEQLIKVIRQL</sequence>
<feature type="domain" description="Transglutaminase-like" evidence="2">
    <location>
        <begin position="137"/>
        <end position="196"/>
    </location>
</feature>
<protein>
    <submittedName>
        <fullName evidence="3">Transglutaminase-like superfamily protein</fullName>
    </submittedName>
</protein>
<dbReference type="AlphaFoldDB" id="A0A1M7DPL1"/>
<gene>
    <name evidence="3" type="ORF">SAMN04488494_0804</name>
</gene>
<evidence type="ECO:0000259" key="2">
    <source>
        <dbReference type="SMART" id="SM00460"/>
    </source>
</evidence>
<dbReference type="RefSeq" id="WP_073042956.1">
    <property type="nucleotide sequence ID" value="NZ_FRCJ01000001.1"/>
</dbReference>
<name>A0A1M7DPL1_XYLRU</name>
<dbReference type="PANTHER" id="PTHR35532">
    <property type="entry name" value="SIMILAR TO POLYHYDROXYALKANOATE DEPOLYMERASE"/>
    <property type="match status" value="1"/>
</dbReference>
<keyword evidence="1" id="KW-0732">Signal</keyword>
<reference evidence="3 4" key="1">
    <citation type="submission" date="2016-11" db="EMBL/GenBank/DDBJ databases">
        <authorList>
            <person name="Jaros S."/>
            <person name="Januszkiewicz K."/>
            <person name="Wedrychowicz H."/>
        </authorList>
    </citation>
    <scope>NUCLEOTIDE SEQUENCE [LARGE SCALE GENOMIC DNA]</scope>
    <source>
        <strain evidence="3 4">BPI-34</strain>
    </source>
</reference>
<dbReference type="Proteomes" id="UP000184280">
    <property type="component" value="Unassembled WGS sequence"/>
</dbReference>
<dbReference type="SMART" id="SM00460">
    <property type="entry name" value="TGc"/>
    <property type="match status" value="1"/>
</dbReference>
<dbReference type="Gene3D" id="3.10.620.30">
    <property type="match status" value="1"/>
</dbReference>
<accession>A0A1M7DPL1</accession>
<proteinExistence type="predicted"/>
<dbReference type="InterPro" id="IPR038765">
    <property type="entry name" value="Papain-like_cys_pep_sf"/>
</dbReference>
<dbReference type="PANTHER" id="PTHR35532:SF5">
    <property type="entry name" value="CARBOHYDRATE-BINDING DOMAIN-CONTAINING PROTEIN"/>
    <property type="match status" value="1"/>
</dbReference>
<feature type="chain" id="PRO_5013042602" evidence="1">
    <location>
        <begin position="22"/>
        <end position="809"/>
    </location>
</feature>
<dbReference type="EMBL" id="FRCJ01000001">
    <property type="protein sequence ID" value="SHL81420.1"/>
    <property type="molecule type" value="Genomic_DNA"/>
</dbReference>
<organism evidence="3 4">
    <name type="scientific">Xylanibacter ruminicola</name>
    <name type="common">Prevotella ruminicola</name>
    <dbReference type="NCBI Taxonomy" id="839"/>
    <lineage>
        <taxon>Bacteria</taxon>
        <taxon>Pseudomonadati</taxon>
        <taxon>Bacteroidota</taxon>
        <taxon>Bacteroidia</taxon>
        <taxon>Bacteroidales</taxon>
        <taxon>Prevotellaceae</taxon>
        <taxon>Xylanibacter</taxon>
    </lineage>
</organism>
<dbReference type="Gene3D" id="2.60.40.1120">
    <property type="entry name" value="Carboxypeptidase-like, regulatory domain"/>
    <property type="match status" value="1"/>
</dbReference>
<evidence type="ECO:0000313" key="3">
    <source>
        <dbReference type="EMBL" id="SHL81420.1"/>
    </source>
</evidence>
<dbReference type="InterPro" id="IPR002931">
    <property type="entry name" value="Transglutaminase-like"/>
</dbReference>